<accession>A0A0A9X4F5</accession>
<dbReference type="EMBL" id="GBHO01028017">
    <property type="protein sequence ID" value="JAG15587.1"/>
    <property type="molecule type" value="Transcribed_RNA"/>
</dbReference>
<dbReference type="AlphaFoldDB" id="A0A0A9X4F5"/>
<reference evidence="1" key="1">
    <citation type="journal article" date="2014" name="PLoS ONE">
        <title>Transcriptome-Based Identification of ABC Transporters in the Western Tarnished Plant Bug Lygus hesperus.</title>
        <authorList>
            <person name="Hull J.J."/>
            <person name="Chaney K."/>
            <person name="Geib S.M."/>
            <person name="Fabrick J.A."/>
            <person name="Brent C.S."/>
            <person name="Walsh D."/>
            <person name="Lavine L.C."/>
        </authorList>
    </citation>
    <scope>NUCLEOTIDE SEQUENCE</scope>
</reference>
<protein>
    <submittedName>
        <fullName evidence="1">Diacylglycerol kinase eta</fullName>
    </submittedName>
</protein>
<gene>
    <name evidence="1" type="primary">DGKH_1</name>
    <name evidence="1" type="ORF">CM83_105221</name>
</gene>
<sequence>MEKIYNSIFQYFFHNSVGDFPARAAEPTVAVCAAPVVSTAAVRVGQHGWSVVRRLRAAVDAQRRVCATSGIGGAAVSGTGAPLARCSTDLGGGLPRFPVSVAQTGPSISIQVL</sequence>
<keyword evidence="1" id="KW-0808">Transferase</keyword>
<reference evidence="1" key="2">
    <citation type="submission" date="2014-07" db="EMBL/GenBank/DDBJ databases">
        <authorList>
            <person name="Hull J."/>
        </authorList>
    </citation>
    <scope>NUCLEOTIDE SEQUENCE</scope>
</reference>
<evidence type="ECO:0000313" key="1">
    <source>
        <dbReference type="EMBL" id="JAG15587.1"/>
    </source>
</evidence>
<name>A0A0A9X4F5_LYGHE</name>
<proteinExistence type="predicted"/>
<organism evidence="1">
    <name type="scientific">Lygus hesperus</name>
    <name type="common">Western plant bug</name>
    <dbReference type="NCBI Taxonomy" id="30085"/>
    <lineage>
        <taxon>Eukaryota</taxon>
        <taxon>Metazoa</taxon>
        <taxon>Ecdysozoa</taxon>
        <taxon>Arthropoda</taxon>
        <taxon>Hexapoda</taxon>
        <taxon>Insecta</taxon>
        <taxon>Pterygota</taxon>
        <taxon>Neoptera</taxon>
        <taxon>Paraneoptera</taxon>
        <taxon>Hemiptera</taxon>
        <taxon>Heteroptera</taxon>
        <taxon>Panheteroptera</taxon>
        <taxon>Cimicomorpha</taxon>
        <taxon>Miridae</taxon>
        <taxon>Mirini</taxon>
        <taxon>Lygus</taxon>
    </lineage>
</organism>
<dbReference type="GO" id="GO:0016301">
    <property type="term" value="F:kinase activity"/>
    <property type="evidence" value="ECO:0007669"/>
    <property type="project" value="UniProtKB-KW"/>
</dbReference>
<keyword evidence="1" id="KW-0418">Kinase</keyword>